<evidence type="ECO:0000256" key="7">
    <source>
        <dbReference type="ARBA" id="ARBA00022982"/>
    </source>
</evidence>
<dbReference type="PANTHER" id="PTHR30529">
    <property type="entry name" value="CYTOCHROME B561"/>
    <property type="match status" value="1"/>
</dbReference>
<evidence type="ECO:0000256" key="4">
    <source>
        <dbReference type="ARBA" id="ARBA00022617"/>
    </source>
</evidence>
<dbReference type="SUPFAM" id="SSF81342">
    <property type="entry name" value="Transmembrane di-heme cytochromes"/>
    <property type="match status" value="1"/>
</dbReference>
<dbReference type="EMBL" id="JBIAMX010000006">
    <property type="protein sequence ID" value="MFF0543726.1"/>
    <property type="molecule type" value="Genomic_DNA"/>
</dbReference>
<keyword evidence="2" id="KW-0813">Transport</keyword>
<evidence type="ECO:0000256" key="9">
    <source>
        <dbReference type="ARBA" id="ARBA00023004"/>
    </source>
</evidence>
<feature type="transmembrane region" description="Helical" evidence="12">
    <location>
        <begin position="146"/>
        <end position="168"/>
    </location>
</feature>
<keyword evidence="7" id="KW-0249">Electron transport</keyword>
<dbReference type="InterPro" id="IPR011577">
    <property type="entry name" value="Cyt_b561_bac/Ni-Hgenase"/>
</dbReference>
<dbReference type="Proteomes" id="UP001601444">
    <property type="component" value="Unassembled WGS sequence"/>
</dbReference>
<gene>
    <name evidence="14" type="ORF">ACFYTF_12920</name>
</gene>
<evidence type="ECO:0000256" key="2">
    <source>
        <dbReference type="ARBA" id="ARBA00022448"/>
    </source>
</evidence>
<evidence type="ECO:0000256" key="3">
    <source>
        <dbReference type="ARBA" id="ARBA00022475"/>
    </source>
</evidence>
<evidence type="ECO:0000256" key="6">
    <source>
        <dbReference type="ARBA" id="ARBA00022723"/>
    </source>
</evidence>
<comment type="similarity">
    <text evidence="11">Belongs to the cytochrome b561 family.</text>
</comment>
<reference evidence="14 15" key="1">
    <citation type="submission" date="2024-10" db="EMBL/GenBank/DDBJ databases">
        <title>The Natural Products Discovery Center: Release of the First 8490 Sequenced Strains for Exploring Actinobacteria Biosynthetic Diversity.</title>
        <authorList>
            <person name="Kalkreuter E."/>
            <person name="Kautsar S.A."/>
            <person name="Yang D."/>
            <person name="Bader C.D."/>
            <person name="Teijaro C.N."/>
            <person name="Fluegel L."/>
            <person name="Davis C.M."/>
            <person name="Simpson J.R."/>
            <person name="Lauterbach L."/>
            <person name="Steele A.D."/>
            <person name="Gui C."/>
            <person name="Meng S."/>
            <person name="Li G."/>
            <person name="Viehrig K."/>
            <person name="Ye F."/>
            <person name="Su P."/>
            <person name="Kiefer A.F."/>
            <person name="Nichols A."/>
            <person name="Cepeda A.J."/>
            <person name="Yan W."/>
            <person name="Fan B."/>
            <person name="Jiang Y."/>
            <person name="Adhikari A."/>
            <person name="Zheng C.-J."/>
            <person name="Schuster L."/>
            <person name="Cowan T.M."/>
            <person name="Smanski M.J."/>
            <person name="Chevrette M.G."/>
            <person name="De Carvalho L.P.S."/>
            <person name="Shen B."/>
        </authorList>
    </citation>
    <scope>NUCLEOTIDE SEQUENCE [LARGE SCALE GENOMIC DNA]</scope>
    <source>
        <strain evidence="14 15">NPDC004045</strain>
    </source>
</reference>
<dbReference type="Pfam" id="PF01292">
    <property type="entry name" value="Ni_hydr_CYTB"/>
    <property type="match status" value="1"/>
</dbReference>
<dbReference type="InterPro" id="IPR016174">
    <property type="entry name" value="Di-haem_cyt_TM"/>
</dbReference>
<keyword evidence="8 12" id="KW-1133">Transmembrane helix</keyword>
<evidence type="ECO:0000256" key="5">
    <source>
        <dbReference type="ARBA" id="ARBA00022692"/>
    </source>
</evidence>
<keyword evidence="10 12" id="KW-0472">Membrane</keyword>
<keyword evidence="9" id="KW-0408">Iron</keyword>
<evidence type="ECO:0000259" key="13">
    <source>
        <dbReference type="Pfam" id="PF01292"/>
    </source>
</evidence>
<keyword evidence="5 12" id="KW-0812">Transmembrane</keyword>
<organism evidence="14 15">
    <name type="scientific">Nocardia thailandica</name>
    <dbReference type="NCBI Taxonomy" id="257275"/>
    <lineage>
        <taxon>Bacteria</taxon>
        <taxon>Bacillati</taxon>
        <taxon>Actinomycetota</taxon>
        <taxon>Actinomycetes</taxon>
        <taxon>Mycobacteriales</taxon>
        <taxon>Nocardiaceae</taxon>
        <taxon>Nocardia</taxon>
    </lineage>
</organism>
<feature type="transmembrane region" description="Helical" evidence="12">
    <location>
        <begin position="95"/>
        <end position="117"/>
    </location>
</feature>
<comment type="subcellular location">
    <subcellularLocation>
        <location evidence="1">Cell membrane</location>
        <topology evidence="1">Multi-pass membrane protein</topology>
    </subcellularLocation>
</comment>
<dbReference type="InterPro" id="IPR052168">
    <property type="entry name" value="Cytochrome_b561_oxidase"/>
</dbReference>
<accession>A0ABW6PMW3</accession>
<keyword evidence="3" id="KW-1003">Cell membrane</keyword>
<evidence type="ECO:0000313" key="14">
    <source>
        <dbReference type="EMBL" id="MFF0543726.1"/>
    </source>
</evidence>
<evidence type="ECO:0000256" key="10">
    <source>
        <dbReference type="ARBA" id="ARBA00023136"/>
    </source>
</evidence>
<name>A0ABW6PMW3_9NOCA</name>
<proteinExistence type="inferred from homology"/>
<evidence type="ECO:0000256" key="1">
    <source>
        <dbReference type="ARBA" id="ARBA00004651"/>
    </source>
</evidence>
<evidence type="ECO:0000256" key="11">
    <source>
        <dbReference type="ARBA" id="ARBA00037975"/>
    </source>
</evidence>
<keyword evidence="6" id="KW-0479">Metal-binding</keyword>
<dbReference type="PANTHER" id="PTHR30529:SF1">
    <property type="entry name" value="CYTOCHROME B561 HOMOLOG 2"/>
    <property type="match status" value="1"/>
</dbReference>
<keyword evidence="15" id="KW-1185">Reference proteome</keyword>
<evidence type="ECO:0000256" key="8">
    <source>
        <dbReference type="ARBA" id="ARBA00022989"/>
    </source>
</evidence>
<evidence type="ECO:0000313" key="15">
    <source>
        <dbReference type="Proteomes" id="UP001601444"/>
    </source>
</evidence>
<dbReference type="RefSeq" id="WP_387700352.1">
    <property type="nucleotide sequence ID" value="NZ_JBIAMX010000006.1"/>
</dbReference>
<protein>
    <submittedName>
        <fullName evidence="14">Cytochrome b</fullName>
    </submittedName>
</protein>
<feature type="transmembrane region" description="Helical" evidence="12">
    <location>
        <begin position="19"/>
        <end position="39"/>
    </location>
</feature>
<feature type="domain" description="Cytochrome b561 bacterial/Ni-hydrogenase" evidence="13">
    <location>
        <begin position="12"/>
        <end position="180"/>
    </location>
</feature>
<keyword evidence="4" id="KW-0349">Heme</keyword>
<evidence type="ECO:0000256" key="12">
    <source>
        <dbReference type="SAM" id="Phobius"/>
    </source>
</evidence>
<sequence>MSTTVNDDASRRFGPASMLLHWLSVPVVLLAFGFGVAAARGGGDYTWRMDVHQAAGAAVFALVVARAVARLWGRGPGPDAALGPLERRVATLTEILMYALLAAQPVLGWLSACAAGLPPRIGDVTVSAPVPVDPALYATLRDVHAVTGYSLVAVAAAHVLAVLFHAVVRRDGVLARMLPGR</sequence>
<comment type="caution">
    <text evidence="14">The sequence shown here is derived from an EMBL/GenBank/DDBJ whole genome shotgun (WGS) entry which is preliminary data.</text>
</comment>